<reference evidence="4" key="2">
    <citation type="journal article" date="2008" name="Nucleic Acids Res.">
        <title>The rice annotation project database (RAP-DB): 2008 update.</title>
        <authorList>
            <consortium name="The rice annotation project (RAP)"/>
        </authorList>
    </citation>
    <scope>GENOME REANNOTATION</scope>
    <source>
        <strain evidence="4">cv. Nipponbare</strain>
    </source>
</reference>
<protein>
    <submittedName>
        <fullName evidence="3">Os01g0255700 protein</fullName>
    </submittedName>
</protein>
<reference evidence="3 4" key="1">
    <citation type="journal article" date="2005" name="Nature">
        <title>The map-based sequence of the rice genome.</title>
        <authorList>
            <consortium name="International rice genome sequencing project (IRGSP)"/>
            <person name="Matsumoto T."/>
            <person name="Wu J."/>
            <person name="Kanamori H."/>
            <person name="Katayose Y."/>
            <person name="Fujisawa M."/>
            <person name="Namiki N."/>
            <person name="Mizuno H."/>
            <person name="Yamamoto K."/>
            <person name="Antonio B.A."/>
            <person name="Baba T."/>
            <person name="Sakata K."/>
            <person name="Nagamura Y."/>
            <person name="Aoki H."/>
            <person name="Arikawa K."/>
            <person name="Arita K."/>
            <person name="Bito T."/>
            <person name="Chiden Y."/>
            <person name="Fujitsuka N."/>
            <person name="Fukunaka R."/>
            <person name="Hamada M."/>
            <person name="Harada C."/>
            <person name="Hayashi A."/>
            <person name="Hijishita S."/>
            <person name="Honda M."/>
            <person name="Hosokawa S."/>
            <person name="Ichikawa Y."/>
            <person name="Idonuma A."/>
            <person name="Iijima M."/>
            <person name="Ikeda M."/>
            <person name="Ikeno M."/>
            <person name="Ito K."/>
            <person name="Ito S."/>
            <person name="Ito T."/>
            <person name="Ito Y."/>
            <person name="Ito Y."/>
            <person name="Iwabuchi A."/>
            <person name="Kamiya K."/>
            <person name="Karasawa W."/>
            <person name="Kurita K."/>
            <person name="Katagiri S."/>
            <person name="Kikuta A."/>
            <person name="Kobayashi H."/>
            <person name="Kobayashi N."/>
            <person name="Machita K."/>
            <person name="Maehara T."/>
            <person name="Masukawa M."/>
            <person name="Mizubayashi T."/>
            <person name="Mukai Y."/>
            <person name="Nagasaki H."/>
            <person name="Nagata Y."/>
            <person name="Naito S."/>
            <person name="Nakashima M."/>
            <person name="Nakama Y."/>
            <person name="Nakamichi Y."/>
            <person name="Nakamura M."/>
            <person name="Meguro A."/>
            <person name="Negishi M."/>
            <person name="Ohta I."/>
            <person name="Ohta T."/>
            <person name="Okamoto M."/>
            <person name="Ono N."/>
            <person name="Saji S."/>
            <person name="Sakaguchi M."/>
            <person name="Sakai K."/>
            <person name="Shibata M."/>
            <person name="Shimokawa T."/>
            <person name="Song J."/>
            <person name="Takazaki Y."/>
            <person name="Terasawa K."/>
            <person name="Tsugane M."/>
            <person name="Tsuji K."/>
            <person name="Ueda S."/>
            <person name="Waki K."/>
            <person name="Yamagata H."/>
            <person name="Yamamoto M."/>
            <person name="Yamamoto S."/>
            <person name="Yamane H."/>
            <person name="Yoshiki S."/>
            <person name="Yoshihara R."/>
            <person name="Yukawa K."/>
            <person name="Zhong H."/>
            <person name="Yano M."/>
            <person name="Yuan Q."/>
            <person name="Ouyang S."/>
            <person name="Liu J."/>
            <person name="Jones K.M."/>
            <person name="Gansberger K."/>
            <person name="Moffat K."/>
            <person name="Hill J."/>
            <person name="Bera J."/>
            <person name="Fadrosh D."/>
            <person name="Jin S."/>
            <person name="Johri S."/>
            <person name="Kim M."/>
            <person name="Overton L."/>
            <person name="Reardon M."/>
            <person name="Tsitrin T."/>
            <person name="Vuong H."/>
            <person name="Weaver B."/>
            <person name="Ciecko A."/>
            <person name="Tallon L."/>
            <person name="Jackson J."/>
            <person name="Pai G."/>
            <person name="Aken S.V."/>
            <person name="Utterback T."/>
            <person name="Reidmuller S."/>
            <person name="Feldblyum T."/>
            <person name="Hsiao J."/>
            <person name="Zismann V."/>
            <person name="Iobst S."/>
            <person name="de Vazeille A.R."/>
            <person name="Buell C.R."/>
            <person name="Ying K."/>
            <person name="Li Y."/>
            <person name="Lu T."/>
            <person name="Huang Y."/>
            <person name="Zhao Q."/>
            <person name="Feng Q."/>
            <person name="Zhang L."/>
            <person name="Zhu J."/>
            <person name="Weng Q."/>
            <person name="Mu J."/>
            <person name="Lu Y."/>
            <person name="Fan D."/>
            <person name="Liu Y."/>
            <person name="Guan J."/>
            <person name="Zhang Y."/>
            <person name="Yu S."/>
            <person name="Liu X."/>
            <person name="Zhang Y."/>
            <person name="Hong G."/>
            <person name="Han B."/>
            <person name="Choisne N."/>
            <person name="Demange N."/>
            <person name="Orjeda G."/>
            <person name="Samain S."/>
            <person name="Cattolico L."/>
            <person name="Pelletier E."/>
            <person name="Couloux A."/>
            <person name="Segurens B."/>
            <person name="Wincker P."/>
            <person name="D'Hont A."/>
            <person name="Scarpelli C."/>
            <person name="Weissenbach J."/>
            <person name="Salanoubat M."/>
            <person name="Quetier F."/>
            <person name="Yu Y."/>
            <person name="Kim H.R."/>
            <person name="Rambo T."/>
            <person name="Currie J."/>
            <person name="Collura K."/>
            <person name="Luo M."/>
            <person name="Yang T."/>
            <person name="Ammiraju J.S.S."/>
            <person name="Engler F."/>
            <person name="Soderlund C."/>
            <person name="Wing R.A."/>
            <person name="Palmer L.E."/>
            <person name="de la Bastide M."/>
            <person name="Spiegel L."/>
            <person name="Nascimento L."/>
            <person name="Zutavern T."/>
            <person name="O'Shaughnessy A."/>
            <person name="Dike S."/>
            <person name="Dedhia N."/>
            <person name="Preston R."/>
            <person name="Balija V."/>
            <person name="McCombie W.R."/>
            <person name="Chow T."/>
            <person name="Chen H."/>
            <person name="Chung M."/>
            <person name="Chen C."/>
            <person name="Shaw J."/>
            <person name="Wu H."/>
            <person name="Hsiao K."/>
            <person name="Chao Y."/>
            <person name="Chu M."/>
            <person name="Cheng C."/>
            <person name="Hour A."/>
            <person name="Lee P."/>
            <person name="Lin S."/>
            <person name="Lin Y."/>
            <person name="Liou J."/>
            <person name="Liu S."/>
            <person name="Hsing Y."/>
            <person name="Raghuvanshi S."/>
            <person name="Mohanty A."/>
            <person name="Bharti A.K."/>
            <person name="Gaur A."/>
            <person name="Gupta V."/>
            <person name="Kumar D."/>
            <person name="Ravi V."/>
            <person name="Vij S."/>
            <person name="Kapur A."/>
            <person name="Khurana P."/>
            <person name="Khurana P."/>
            <person name="Khurana J.P."/>
            <person name="Tyagi A.K."/>
            <person name="Gaikwad K."/>
            <person name="Singh A."/>
            <person name="Dalal V."/>
            <person name="Srivastava S."/>
            <person name="Dixit A."/>
            <person name="Pal A.K."/>
            <person name="Ghazi I.A."/>
            <person name="Yadav M."/>
            <person name="Pandit A."/>
            <person name="Bhargava A."/>
            <person name="Sureshbabu K."/>
            <person name="Batra K."/>
            <person name="Sharma T.R."/>
            <person name="Mohapatra T."/>
            <person name="Singh N.K."/>
            <person name="Messing J."/>
            <person name="Nelson A.B."/>
            <person name="Fuks G."/>
            <person name="Kavchok S."/>
            <person name="Keizer G."/>
            <person name="Linton E."/>
            <person name="Llaca V."/>
            <person name="Song R."/>
            <person name="Tanyolac B."/>
            <person name="Young S."/>
            <person name="Ho-Il K."/>
            <person name="Hahn J.H."/>
            <person name="Sangsakoo G."/>
            <person name="Vanavichit A."/>
            <person name="de Mattos Luiz.A.T."/>
            <person name="Zimmer P.D."/>
            <person name="Malone G."/>
            <person name="Dellagostin O."/>
            <person name="de Oliveira A.C."/>
            <person name="Bevan M."/>
            <person name="Bancroft I."/>
            <person name="Minx P."/>
            <person name="Cordum H."/>
            <person name="Wilson R."/>
            <person name="Cheng Z."/>
            <person name="Jin W."/>
            <person name="Jiang J."/>
            <person name="Leong S.A."/>
            <person name="Iwama H."/>
            <person name="Gojobori T."/>
            <person name="Itoh T."/>
            <person name="Niimura Y."/>
            <person name="Fujii Y."/>
            <person name="Habara T."/>
            <person name="Sakai H."/>
            <person name="Sato Y."/>
            <person name="Wilson G."/>
            <person name="Kumar K."/>
            <person name="McCouch S."/>
            <person name="Juretic N."/>
            <person name="Hoen D."/>
            <person name="Wright S."/>
            <person name="Bruskiewich R."/>
            <person name="Bureau T."/>
            <person name="Miyao A."/>
            <person name="Hirochika H."/>
            <person name="Nishikawa T."/>
            <person name="Kadowaki K."/>
            <person name="Sugiura M."/>
            <person name="Burr B."/>
            <person name="Sasaki T."/>
        </authorList>
    </citation>
    <scope>NUCLEOTIDE SEQUENCE [LARGE SCALE GENOMIC DNA]</scope>
    <source>
        <strain evidence="4">cv. Nipponbare</strain>
    </source>
</reference>
<evidence type="ECO:0000256" key="1">
    <source>
        <dbReference type="SAM" id="Coils"/>
    </source>
</evidence>
<evidence type="ECO:0000313" key="4">
    <source>
        <dbReference type="Proteomes" id="UP000000763"/>
    </source>
</evidence>
<feature type="coiled-coil region" evidence="1">
    <location>
        <begin position="435"/>
        <end position="476"/>
    </location>
</feature>
<feature type="region of interest" description="Disordered" evidence="2">
    <location>
        <begin position="1"/>
        <end position="89"/>
    </location>
</feature>
<evidence type="ECO:0000313" key="3">
    <source>
        <dbReference type="EMBL" id="BAF04537.2"/>
    </source>
</evidence>
<gene>
    <name evidence="3" type="ordered locus">Os01g0255700</name>
</gene>
<name>Q0JNZ1_ORYSJ</name>
<keyword evidence="1" id="KW-0175">Coiled coil</keyword>
<proteinExistence type="predicted"/>
<organism evidence="3 4">
    <name type="scientific">Oryza sativa subsp. japonica</name>
    <name type="common">Rice</name>
    <dbReference type="NCBI Taxonomy" id="39947"/>
    <lineage>
        <taxon>Eukaryota</taxon>
        <taxon>Viridiplantae</taxon>
        <taxon>Streptophyta</taxon>
        <taxon>Embryophyta</taxon>
        <taxon>Tracheophyta</taxon>
        <taxon>Spermatophyta</taxon>
        <taxon>Magnoliopsida</taxon>
        <taxon>Liliopsida</taxon>
        <taxon>Poales</taxon>
        <taxon>Poaceae</taxon>
        <taxon>BOP clade</taxon>
        <taxon>Oryzoideae</taxon>
        <taxon>Oryzeae</taxon>
        <taxon>Oryzinae</taxon>
        <taxon>Oryza</taxon>
        <taxon>Oryza sativa</taxon>
    </lineage>
</organism>
<dbReference type="KEGG" id="dosa:Os01g0255700"/>
<feature type="compositionally biased region" description="Gly residues" evidence="2">
    <location>
        <begin position="75"/>
        <end position="86"/>
    </location>
</feature>
<dbReference type="Proteomes" id="UP000000763">
    <property type="component" value="Chromosome 1"/>
</dbReference>
<accession>Q0JNZ1</accession>
<dbReference type="AlphaFoldDB" id="Q0JNZ1"/>
<sequence>MGVPVAQLGKSSGAGDAATGGGGEVADFLLADSSPRRSSSAAKETGLDGTEGTHDGGAAGDHGEAGEAGAAAARGHGGGGEVGPDGDGADGVQEEALVARCVVCRRRQVADEGEGGVCSVCLRRRMLSSVVCVDDMSAVADATAGVGMLYYCPSCDAFGRGGVHDHEVLVLGMFRGDWCAWLTGAERMAPIFLGIESDRLPSPFLGRPYLLQPSPGTRCRVCSDIASLDGLYSRLATLCTISCWAHADHAAAAAAHPWVLSLLEVGCSAQPEQLLDLFCTTCREAFLYGDCHCDDHHHHLLPLVFHSRMGLCVQISRGHWLWSVWESIADAELAADILHSSATSTRLIPIRGRTAQRCRWCQKRLLDGGGTTCSLRCRLSLPTLLPRALRVHTFFYGLSPPQLKCACEDPIRTFASHTARNPNRRFLKCAKKYELEEKRNQVHRLQDDIEKCHVLIEDNAAKLKDNEQNRVELQEQTDRCQSSVSWDTNWLTSHCISGLTF</sequence>
<evidence type="ECO:0000256" key="2">
    <source>
        <dbReference type="SAM" id="MobiDB-lite"/>
    </source>
</evidence>
<dbReference type="EMBL" id="AP008207">
    <property type="protein sequence ID" value="BAF04537.2"/>
    <property type="molecule type" value="Genomic_DNA"/>
</dbReference>